<accession>A0ABX7Y5C0</accession>
<evidence type="ECO:0000256" key="2">
    <source>
        <dbReference type="ARBA" id="ARBA00023002"/>
    </source>
</evidence>
<dbReference type="PANTHER" id="PTHR43157">
    <property type="entry name" value="PHOSPHATIDYLINOSITOL-GLYCAN BIOSYNTHESIS CLASS F PROTEIN-RELATED"/>
    <property type="match status" value="1"/>
</dbReference>
<dbReference type="Gene3D" id="3.40.50.720">
    <property type="entry name" value="NAD(P)-binding Rossmann-like Domain"/>
    <property type="match status" value="1"/>
</dbReference>
<dbReference type="NCBIfam" id="NF004846">
    <property type="entry name" value="PRK06197.1"/>
    <property type="match status" value="1"/>
</dbReference>
<dbReference type="Pfam" id="PF00106">
    <property type="entry name" value="adh_short"/>
    <property type="match status" value="1"/>
</dbReference>
<comment type="similarity">
    <text evidence="1">Belongs to the short-chain dehydrogenases/reductases (SDR) family.</text>
</comment>
<protein>
    <submittedName>
        <fullName evidence="3">SDR family oxidoreductase</fullName>
    </submittedName>
</protein>
<dbReference type="InterPro" id="IPR020904">
    <property type="entry name" value="Sc_DH/Rdtase_CS"/>
</dbReference>
<dbReference type="EMBL" id="CP072384">
    <property type="protein sequence ID" value="QUC08409.1"/>
    <property type="molecule type" value="Genomic_DNA"/>
</dbReference>
<name>A0ABX7Y5C0_9ACTN</name>
<dbReference type="PRINTS" id="PR00081">
    <property type="entry name" value="GDHRDH"/>
</dbReference>
<dbReference type="SUPFAM" id="SSF51735">
    <property type="entry name" value="NAD(P)-binding Rossmann-fold domains"/>
    <property type="match status" value="1"/>
</dbReference>
<evidence type="ECO:0000313" key="4">
    <source>
        <dbReference type="Proteomes" id="UP000678513"/>
    </source>
</evidence>
<dbReference type="NCBIfam" id="NF004513">
    <property type="entry name" value="PRK05854.1"/>
    <property type="match status" value="1"/>
</dbReference>
<dbReference type="InterPro" id="IPR036291">
    <property type="entry name" value="NAD(P)-bd_dom_sf"/>
</dbReference>
<dbReference type="Proteomes" id="UP000678513">
    <property type="component" value="Chromosome"/>
</dbReference>
<keyword evidence="4" id="KW-1185">Reference proteome</keyword>
<dbReference type="RefSeq" id="WP_212324276.1">
    <property type="nucleotide sequence ID" value="NZ_AP024463.1"/>
</dbReference>
<dbReference type="InterPro" id="IPR002347">
    <property type="entry name" value="SDR_fam"/>
</dbReference>
<reference evidence="3 4" key="1">
    <citation type="submission" date="2021-03" db="EMBL/GenBank/DDBJ databases">
        <title>Human Oral Microbial Genomes.</title>
        <authorList>
            <person name="Johnston C.D."/>
            <person name="Chen T."/>
            <person name="Dewhirst F.E."/>
        </authorList>
    </citation>
    <scope>NUCLEOTIDE SEQUENCE [LARGE SCALE GENOMIC DNA]</scope>
    <source>
        <strain evidence="3 4">DSMZ 100122</strain>
    </source>
</reference>
<proteinExistence type="inferred from homology"/>
<dbReference type="PANTHER" id="PTHR43157:SF31">
    <property type="entry name" value="PHOSPHATIDYLINOSITOL-GLYCAN BIOSYNTHESIS CLASS F PROTEIN"/>
    <property type="match status" value="1"/>
</dbReference>
<evidence type="ECO:0000256" key="1">
    <source>
        <dbReference type="ARBA" id="ARBA00006484"/>
    </source>
</evidence>
<sequence length="308" mass="32790">MTYQVPDQRGKRAIVTGANSGTGKEAARKLAGAGASVILAVRTVAKGEQAMREIRAQHPHADVEVRRVDLADLASVREFANSVLADGQPVDLLLNNAGVMAPPVRHETADGFELQLGSNVLGPFALTLRLLPALLTAPAPRVVTMSSGTASMGRIDFDDLNWEKSYDPVRSYASSKLADQLLSRQLARISRERGWRLLSAGAHPGHASTALAETGPQLGGELTPSLKMSLRLTRWLVPRHSAEAGADPMLYAATASDVVQGGYYGPRWGVVGVPAKAKYARGAKDDAVAERLWTEAERLTGVTLPDAS</sequence>
<organism evidence="3 4">
    <name type="scientific">Arachnia rubra</name>
    <dbReference type="NCBI Taxonomy" id="1547448"/>
    <lineage>
        <taxon>Bacteria</taxon>
        <taxon>Bacillati</taxon>
        <taxon>Actinomycetota</taxon>
        <taxon>Actinomycetes</taxon>
        <taxon>Propionibacteriales</taxon>
        <taxon>Propionibacteriaceae</taxon>
        <taxon>Arachnia</taxon>
    </lineage>
</organism>
<keyword evidence="2" id="KW-0560">Oxidoreductase</keyword>
<evidence type="ECO:0000313" key="3">
    <source>
        <dbReference type="EMBL" id="QUC08409.1"/>
    </source>
</evidence>
<dbReference type="PROSITE" id="PS00061">
    <property type="entry name" value="ADH_SHORT"/>
    <property type="match status" value="1"/>
</dbReference>
<gene>
    <name evidence="3" type="ORF">J5A65_01265</name>
</gene>